<name>A0AAW5I027_9CORY</name>
<sequence length="90" mass="9638">MIASNVDLADLAANASHHVFGLGLYERKVIIDGGGPVAVIMSAGEFERLEAERQDVLDLALALTRMLTDSGKRISLQDVLAEFGIDPSEL</sequence>
<gene>
    <name evidence="1" type="ORF">JMN37_10965</name>
</gene>
<accession>A0AAW5I027</accession>
<dbReference type="RefSeq" id="WP_071573098.1">
    <property type="nucleotide sequence ID" value="NZ_JAEUWV010000032.1"/>
</dbReference>
<evidence type="ECO:0000313" key="2">
    <source>
        <dbReference type="Proteomes" id="UP001205920"/>
    </source>
</evidence>
<dbReference type="AlphaFoldDB" id="A0AAW5I027"/>
<dbReference type="Proteomes" id="UP001205920">
    <property type="component" value="Unassembled WGS sequence"/>
</dbReference>
<keyword evidence="2" id="KW-1185">Reference proteome</keyword>
<reference evidence="1 2" key="1">
    <citation type="submission" date="2021-01" db="EMBL/GenBank/DDBJ databases">
        <title>Identification and Characterization of Corynebacterium sp.</title>
        <authorList>
            <person name="Luo Q."/>
            <person name="Qu P."/>
            <person name="Chen Q."/>
        </authorList>
    </citation>
    <scope>NUCLEOTIDE SEQUENCE [LARGE SCALE GENOMIC DNA]</scope>
    <source>
        <strain evidence="1 2">MC-18</strain>
    </source>
</reference>
<dbReference type="EMBL" id="JAEUWV010000032">
    <property type="protein sequence ID" value="MCO6395480.1"/>
    <property type="molecule type" value="Genomic_DNA"/>
</dbReference>
<comment type="caution">
    <text evidence="1">The sequence shown here is derived from an EMBL/GenBank/DDBJ whole genome shotgun (WGS) entry which is preliminary data.</text>
</comment>
<proteinExistence type="predicted"/>
<evidence type="ECO:0000313" key="1">
    <source>
        <dbReference type="EMBL" id="MCO6395480.1"/>
    </source>
</evidence>
<organism evidence="1 2">
    <name type="scientific">Corynebacterium lipophilum</name>
    <dbReference type="NCBI Taxonomy" id="2804918"/>
    <lineage>
        <taxon>Bacteria</taxon>
        <taxon>Bacillati</taxon>
        <taxon>Actinomycetota</taxon>
        <taxon>Actinomycetes</taxon>
        <taxon>Mycobacteriales</taxon>
        <taxon>Corynebacteriaceae</taxon>
        <taxon>Corynebacterium</taxon>
    </lineage>
</organism>
<protein>
    <submittedName>
        <fullName evidence="1">Type II toxin-antitoxin system Phd/YefM family antitoxin</fullName>
    </submittedName>
</protein>